<accession>A0A7S8IYK9</accession>
<evidence type="ECO:0000256" key="11">
    <source>
        <dbReference type="ARBA" id="ARBA00022759"/>
    </source>
</evidence>
<gene>
    <name evidence="15" type="primary">rnc</name>
    <name evidence="18" type="ORF">Nkreftii_000953</name>
</gene>
<dbReference type="PROSITE" id="PS50142">
    <property type="entry name" value="RNASE_3_2"/>
    <property type="match status" value="1"/>
</dbReference>
<dbReference type="SMART" id="SM00535">
    <property type="entry name" value="RIBOc"/>
    <property type="match status" value="1"/>
</dbReference>
<feature type="active site" evidence="15">
    <location>
        <position position="53"/>
    </location>
</feature>
<sequence>MKPASSADSLSAISNYRFTNSSFLQEALTHKSYVNERRPSGLNHNERFEFLGDAVLSLVVSDYLASRYPELSEGALSQFKARLVSEAPLANAARRLDLGARLRLGRGEDLSKGREKASILADALEAVIAAVYLDGGLEASRNFTINVLDEELRYIDELQTRPDGGDYKTRFQEWCQKHHDVLPRYAITRETGPDHQKLFEVEVYLNDEACGIGQGYSKKEAEQQAAQRALVRVERGDDFPLR</sequence>
<keyword evidence="8 15" id="KW-0819">tRNA processing</keyword>
<evidence type="ECO:0000256" key="13">
    <source>
        <dbReference type="ARBA" id="ARBA00022842"/>
    </source>
</evidence>
<evidence type="ECO:0000256" key="12">
    <source>
        <dbReference type="ARBA" id="ARBA00022801"/>
    </source>
</evidence>
<comment type="catalytic activity">
    <reaction evidence="1 15">
        <text>Endonucleolytic cleavage to 5'-phosphomonoester.</text>
        <dbReference type="EC" id="3.1.26.3"/>
    </reaction>
</comment>
<dbReference type="GO" id="GO:0003725">
    <property type="term" value="F:double-stranded RNA binding"/>
    <property type="evidence" value="ECO:0007669"/>
    <property type="project" value="TreeGrafter"/>
</dbReference>
<evidence type="ECO:0000313" key="19">
    <source>
        <dbReference type="Proteomes" id="UP000593737"/>
    </source>
</evidence>
<keyword evidence="7 15" id="KW-0507">mRNA processing</keyword>
<dbReference type="SMART" id="SM00358">
    <property type="entry name" value="DSRM"/>
    <property type="match status" value="1"/>
</dbReference>
<organism evidence="18 19">
    <name type="scientific">Candidatus Nitrospira kreftii</name>
    <dbReference type="NCBI Taxonomy" id="2652173"/>
    <lineage>
        <taxon>Bacteria</taxon>
        <taxon>Pseudomonadati</taxon>
        <taxon>Nitrospirota</taxon>
        <taxon>Nitrospiria</taxon>
        <taxon>Nitrospirales</taxon>
        <taxon>Nitrospiraceae</taxon>
        <taxon>Nitrospira</taxon>
    </lineage>
</organism>
<dbReference type="Proteomes" id="UP000593737">
    <property type="component" value="Chromosome"/>
</dbReference>
<dbReference type="GO" id="GO:0010468">
    <property type="term" value="P:regulation of gene expression"/>
    <property type="evidence" value="ECO:0007669"/>
    <property type="project" value="TreeGrafter"/>
</dbReference>
<dbReference type="CDD" id="cd10845">
    <property type="entry name" value="DSRM_RNAse_III_family"/>
    <property type="match status" value="1"/>
</dbReference>
<dbReference type="Pfam" id="PF00035">
    <property type="entry name" value="dsrm"/>
    <property type="match status" value="1"/>
</dbReference>
<dbReference type="PROSITE" id="PS50137">
    <property type="entry name" value="DS_RBD"/>
    <property type="match status" value="1"/>
</dbReference>
<evidence type="ECO:0000256" key="8">
    <source>
        <dbReference type="ARBA" id="ARBA00022694"/>
    </source>
</evidence>
<evidence type="ECO:0000256" key="2">
    <source>
        <dbReference type="ARBA" id="ARBA00004496"/>
    </source>
</evidence>
<feature type="binding site" evidence="15">
    <location>
        <position position="125"/>
    </location>
    <ligand>
        <name>Mg(2+)</name>
        <dbReference type="ChEBI" id="CHEBI:18420"/>
    </ligand>
</feature>
<dbReference type="FunFam" id="1.10.1520.10:FF:000001">
    <property type="entry name" value="Ribonuclease 3"/>
    <property type="match status" value="1"/>
</dbReference>
<comment type="subunit">
    <text evidence="4 15">Homodimer.</text>
</comment>
<evidence type="ECO:0000256" key="1">
    <source>
        <dbReference type="ARBA" id="ARBA00000109"/>
    </source>
</evidence>
<dbReference type="PANTHER" id="PTHR11207">
    <property type="entry name" value="RIBONUCLEASE III"/>
    <property type="match status" value="1"/>
</dbReference>
<dbReference type="KEGG" id="nkf:Nkreftii_000953"/>
<feature type="active site" evidence="15">
    <location>
        <position position="125"/>
    </location>
</feature>
<keyword evidence="5 15" id="KW-0963">Cytoplasm</keyword>
<dbReference type="InterPro" id="IPR000999">
    <property type="entry name" value="RNase_III_dom"/>
</dbReference>
<dbReference type="PROSITE" id="PS00517">
    <property type="entry name" value="RNASE_3_1"/>
    <property type="match status" value="1"/>
</dbReference>
<keyword evidence="15" id="KW-0699">rRNA-binding</keyword>
<feature type="binding site" evidence="15">
    <location>
        <position position="49"/>
    </location>
    <ligand>
        <name>Mg(2+)</name>
        <dbReference type="ChEBI" id="CHEBI:18420"/>
    </ligand>
</feature>
<evidence type="ECO:0000256" key="14">
    <source>
        <dbReference type="ARBA" id="ARBA00022884"/>
    </source>
</evidence>
<dbReference type="GO" id="GO:0046872">
    <property type="term" value="F:metal ion binding"/>
    <property type="evidence" value="ECO:0007669"/>
    <property type="project" value="UniProtKB-KW"/>
</dbReference>
<protein>
    <recommendedName>
        <fullName evidence="15">Ribonuclease 3</fullName>
        <ecNumber evidence="15">3.1.26.3</ecNumber>
    </recommendedName>
    <alternativeName>
        <fullName evidence="15">Ribonuclease III</fullName>
        <shortName evidence="15">RNase III</shortName>
    </alternativeName>
</protein>
<feature type="domain" description="DRBM" evidence="16">
    <location>
        <begin position="166"/>
        <end position="235"/>
    </location>
</feature>
<comment type="cofactor">
    <cofactor evidence="15">
        <name>Mg(2+)</name>
        <dbReference type="ChEBI" id="CHEBI:18420"/>
    </cofactor>
</comment>
<dbReference type="AlphaFoldDB" id="A0A7S8IYK9"/>
<reference evidence="18 19" key="1">
    <citation type="journal article" date="2020" name="ISME J.">
        <title>Enrichment and physiological characterization of a novel comammox Nitrospira indicates ammonium inhibition of complete nitrification.</title>
        <authorList>
            <person name="Sakoula D."/>
            <person name="Koch H."/>
            <person name="Frank J."/>
            <person name="Jetten M.S.M."/>
            <person name="van Kessel M.A.H.J."/>
            <person name="Lucker S."/>
        </authorList>
    </citation>
    <scope>NUCLEOTIDE SEQUENCE [LARGE SCALE GENOMIC DNA]</scope>
    <source>
        <strain evidence="18">Comreactor17</strain>
    </source>
</reference>
<dbReference type="HAMAP" id="MF_00104">
    <property type="entry name" value="RNase_III"/>
    <property type="match status" value="1"/>
</dbReference>
<evidence type="ECO:0000259" key="17">
    <source>
        <dbReference type="PROSITE" id="PS50142"/>
    </source>
</evidence>
<dbReference type="Gene3D" id="3.30.160.20">
    <property type="match status" value="1"/>
</dbReference>
<dbReference type="Gene3D" id="1.10.1520.10">
    <property type="entry name" value="Ribonuclease III domain"/>
    <property type="match status" value="1"/>
</dbReference>
<keyword evidence="13 15" id="KW-0460">Magnesium</keyword>
<keyword evidence="12 15" id="KW-0378">Hydrolase</keyword>
<dbReference type="GO" id="GO:0008033">
    <property type="term" value="P:tRNA processing"/>
    <property type="evidence" value="ECO:0007669"/>
    <property type="project" value="UniProtKB-KW"/>
</dbReference>
<dbReference type="EMBL" id="CP047423">
    <property type="protein sequence ID" value="QPD03179.1"/>
    <property type="molecule type" value="Genomic_DNA"/>
</dbReference>
<keyword evidence="6 15" id="KW-0698">rRNA processing</keyword>
<dbReference type="CDD" id="cd00593">
    <property type="entry name" value="RIBOc"/>
    <property type="match status" value="1"/>
</dbReference>
<keyword evidence="9 15" id="KW-0540">Nuclease</keyword>
<comment type="subcellular location">
    <subcellularLocation>
        <location evidence="2 15">Cytoplasm</location>
    </subcellularLocation>
</comment>
<feature type="domain" description="RNase III" evidence="17">
    <location>
        <begin position="7"/>
        <end position="136"/>
    </location>
</feature>
<dbReference type="InterPro" id="IPR036389">
    <property type="entry name" value="RNase_III_sf"/>
</dbReference>
<evidence type="ECO:0000256" key="5">
    <source>
        <dbReference type="ARBA" id="ARBA00022490"/>
    </source>
</evidence>
<dbReference type="InterPro" id="IPR011907">
    <property type="entry name" value="RNase_III"/>
</dbReference>
<dbReference type="GO" id="GO:0004525">
    <property type="term" value="F:ribonuclease III activity"/>
    <property type="evidence" value="ECO:0007669"/>
    <property type="project" value="UniProtKB-UniRule"/>
</dbReference>
<dbReference type="GO" id="GO:0042802">
    <property type="term" value="F:identical protein binding"/>
    <property type="evidence" value="ECO:0007669"/>
    <property type="project" value="UniProtKB-ARBA"/>
</dbReference>
<dbReference type="PANTHER" id="PTHR11207:SF0">
    <property type="entry name" value="RIBONUCLEASE 3"/>
    <property type="match status" value="1"/>
</dbReference>
<evidence type="ECO:0000256" key="7">
    <source>
        <dbReference type="ARBA" id="ARBA00022664"/>
    </source>
</evidence>
<evidence type="ECO:0000256" key="3">
    <source>
        <dbReference type="ARBA" id="ARBA00010183"/>
    </source>
</evidence>
<evidence type="ECO:0000256" key="6">
    <source>
        <dbReference type="ARBA" id="ARBA00022552"/>
    </source>
</evidence>
<dbReference type="FunFam" id="3.30.160.20:FF:000003">
    <property type="entry name" value="Ribonuclease 3"/>
    <property type="match status" value="1"/>
</dbReference>
<dbReference type="EC" id="3.1.26.3" evidence="15"/>
<evidence type="ECO:0000256" key="9">
    <source>
        <dbReference type="ARBA" id="ARBA00022722"/>
    </source>
</evidence>
<comment type="function">
    <text evidence="15">Digests double-stranded RNA. Involved in the processing of primary rRNA transcript to yield the immediate precursors to the large and small rRNAs (23S and 16S). Processes some mRNAs, and tRNAs when they are encoded in the rRNA operon. Processes pre-crRNA and tracrRNA of type II CRISPR loci if present in the organism.</text>
</comment>
<evidence type="ECO:0000256" key="4">
    <source>
        <dbReference type="ARBA" id="ARBA00011738"/>
    </source>
</evidence>
<dbReference type="SUPFAM" id="SSF69065">
    <property type="entry name" value="RNase III domain-like"/>
    <property type="match status" value="1"/>
</dbReference>
<name>A0A7S8IYK9_9BACT</name>
<proteinExistence type="inferred from homology"/>
<keyword evidence="11 15" id="KW-0255">Endonuclease</keyword>
<keyword evidence="14 15" id="KW-0694">RNA-binding</keyword>
<dbReference type="Pfam" id="PF14622">
    <property type="entry name" value="Ribonucleas_3_3"/>
    <property type="match status" value="1"/>
</dbReference>
<evidence type="ECO:0000313" key="18">
    <source>
        <dbReference type="EMBL" id="QPD03179.1"/>
    </source>
</evidence>
<dbReference type="SUPFAM" id="SSF54768">
    <property type="entry name" value="dsRNA-binding domain-like"/>
    <property type="match status" value="1"/>
</dbReference>
<dbReference type="GO" id="GO:0019843">
    <property type="term" value="F:rRNA binding"/>
    <property type="evidence" value="ECO:0007669"/>
    <property type="project" value="UniProtKB-KW"/>
</dbReference>
<evidence type="ECO:0000256" key="10">
    <source>
        <dbReference type="ARBA" id="ARBA00022723"/>
    </source>
</evidence>
<keyword evidence="10 15" id="KW-0479">Metal-binding</keyword>
<feature type="binding site" evidence="15">
    <location>
        <position position="122"/>
    </location>
    <ligand>
        <name>Mg(2+)</name>
        <dbReference type="ChEBI" id="CHEBI:18420"/>
    </ligand>
</feature>
<dbReference type="GO" id="GO:0005737">
    <property type="term" value="C:cytoplasm"/>
    <property type="evidence" value="ECO:0007669"/>
    <property type="project" value="UniProtKB-SubCell"/>
</dbReference>
<evidence type="ECO:0000259" key="16">
    <source>
        <dbReference type="PROSITE" id="PS50137"/>
    </source>
</evidence>
<evidence type="ECO:0000256" key="15">
    <source>
        <dbReference type="HAMAP-Rule" id="MF_00104"/>
    </source>
</evidence>
<dbReference type="InterPro" id="IPR014720">
    <property type="entry name" value="dsRBD_dom"/>
</dbReference>
<dbReference type="NCBIfam" id="TIGR02191">
    <property type="entry name" value="RNaseIII"/>
    <property type="match status" value="1"/>
</dbReference>
<dbReference type="GO" id="GO:0006364">
    <property type="term" value="P:rRNA processing"/>
    <property type="evidence" value="ECO:0007669"/>
    <property type="project" value="UniProtKB-UniRule"/>
</dbReference>
<dbReference type="GO" id="GO:0006397">
    <property type="term" value="P:mRNA processing"/>
    <property type="evidence" value="ECO:0007669"/>
    <property type="project" value="UniProtKB-UniRule"/>
</dbReference>
<comment type="similarity">
    <text evidence="3">Belongs to the ribonuclease III family.</text>
</comment>